<dbReference type="SUPFAM" id="SSF55154">
    <property type="entry name" value="CYTH-like phosphatases"/>
    <property type="match status" value="1"/>
</dbReference>
<organism evidence="2 3">
    <name type="scientific">Paenalkalicoccus suaedae</name>
    <dbReference type="NCBI Taxonomy" id="2592382"/>
    <lineage>
        <taxon>Bacteria</taxon>
        <taxon>Bacillati</taxon>
        <taxon>Bacillota</taxon>
        <taxon>Bacilli</taxon>
        <taxon>Bacillales</taxon>
        <taxon>Bacillaceae</taxon>
        <taxon>Paenalkalicoccus</taxon>
    </lineage>
</organism>
<dbReference type="CDD" id="cd07762">
    <property type="entry name" value="CYTH-like_Pase_1"/>
    <property type="match status" value="1"/>
</dbReference>
<dbReference type="InterPro" id="IPR009195">
    <property type="entry name" value="Uncharacterised_YjbK"/>
</dbReference>
<dbReference type="AlphaFoldDB" id="A0A859FG14"/>
<dbReference type="Pfam" id="PF01928">
    <property type="entry name" value="CYTH"/>
    <property type="match status" value="1"/>
</dbReference>
<proteinExistence type="predicted"/>
<keyword evidence="3" id="KW-1185">Reference proteome</keyword>
<dbReference type="InterPro" id="IPR023577">
    <property type="entry name" value="CYTH_domain"/>
</dbReference>
<evidence type="ECO:0000313" key="3">
    <source>
        <dbReference type="Proteomes" id="UP000318138"/>
    </source>
</evidence>
<feature type="domain" description="CYTH" evidence="1">
    <location>
        <begin position="4"/>
        <end position="191"/>
    </location>
</feature>
<dbReference type="RefSeq" id="WP_176009743.1">
    <property type="nucleotide sequence ID" value="NZ_CP041372.2"/>
</dbReference>
<dbReference type="EMBL" id="CP041372">
    <property type="protein sequence ID" value="QKS71758.1"/>
    <property type="molecule type" value="Genomic_DNA"/>
</dbReference>
<protein>
    <submittedName>
        <fullName evidence="2">CYTH domain-containing protein</fullName>
    </submittedName>
</protein>
<dbReference type="InterPro" id="IPR033469">
    <property type="entry name" value="CYTH-like_dom_sf"/>
</dbReference>
<gene>
    <name evidence="2" type="ORF">FLK61_34350</name>
</gene>
<dbReference type="PIRSF" id="PIRSF012526">
    <property type="entry name" value="CYTH_UCP012526"/>
    <property type="match status" value="1"/>
</dbReference>
<sequence>MSQEIEIEFKQLLTYSQFEALKARYAKGAPSFPQENHYFETEELSFATKKAALRVRAKKDRFTLTLKEPHKDGLLETHQTISKGQFDQIITTSELPTGEVLDQVTVLLGSEPSVNYLGSLKTDRIEVELPEGIFVLDHSTYANTEDYELEFECTSKEEGRLFFESLLKEFDITHQEPLNKIQRFYEATYKKGGKQW</sequence>
<dbReference type="PROSITE" id="PS51707">
    <property type="entry name" value="CYTH"/>
    <property type="match status" value="1"/>
</dbReference>
<evidence type="ECO:0000313" key="2">
    <source>
        <dbReference type="EMBL" id="QKS71758.1"/>
    </source>
</evidence>
<evidence type="ECO:0000259" key="1">
    <source>
        <dbReference type="PROSITE" id="PS51707"/>
    </source>
</evidence>
<name>A0A859FG14_9BACI</name>
<dbReference type="Proteomes" id="UP000318138">
    <property type="component" value="Chromosome"/>
</dbReference>
<dbReference type="KEGG" id="psua:FLK61_34350"/>
<reference evidence="3" key="1">
    <citation type="submission" date="2019-07" db="EMBL/GenBank/DDBJ databases">
        <title>Bacillus alkalisoli sp. nov. isolated from saline soil.</title>
        <authorList>
            <person name="Sun J.-Q."/>
            <person name="Xu L."/>
        </authorList>
    </citation>
    <scope>NUCLEOTIDE SEQUENCE [LARGE SCALE GENOMIC DNA]</scope>
    <source>
        <strain evidence="3">M4U3P1</strain>
    </source>
</reference>
<dbReference type="Gene3D" id="2.40.320.10">
    <property type="entry name" value="Hypothetical Protein Pfu-838710-001"/>
    <property type="match status" value="1"/>
</dbReference>
<accession>A0A859FG14</accession>
<dbReference type="SMART" id="SM01118">
    <property type="entry name" value="CYTH"/>
    <property type="match status" value="1"/>
</dbReference>